<evidence type="ECO:0000256" key="5">
    <source>
        <dbReference type="ARBA" id="ARBA00022729"/>
    </source>
</evidence>
<protein>
    <submittedName>
        <fullName evidence="9">Transporter</fullName>
    </submittedName>
</protein>
<gene>
    <name evidence="9" type="ORF">FHQ07_09610</name>
</gene>
<name>A0A5B7ZR30_9GAMM</name>
<dbReference type="Pfam" id="PF03349">
    <property type="entry name" value="Toluene_X"/>
    <property type="match status" value="1"/>
</dbReference>
<evidence type="ECO:0000256" key="6">
    <source>
        <dbReference type="ARBA" id="ARBA00023136"/>
    </source>
</evidence>
<keyword evidence="6" id="KW-0472">Membrane</keyword>
<dbReference type="PANTHER" id="PTHR35093:SF3">
    <property type="entry name" value="LONG-CHAIN FATTY ACID TRANSPORT PROTEIN"/>
    <property type="match status" value="1"/>
</dbReference>
<sequence>MKTTTRSFRATALALAVLGTLAAGQASASGFQLREQSVKNLGKSNAGSIVGKDASNVSLNPAAMSNFDKTTIQSDITVIDLTADFAGGGNVLGSPAAPLSGGNGGDPGDPTVVPNMAIVFPLSGTFDKVTLGASVGAPFGLKTEYESGWVGRYRALTSDLKTVDLTLSIAVQPTDSLSIGAGFIYERAEATLSKAIDFGTAICAQAAASVPTSPANTCFNPNWALYPLYHPQSADGTFTVEGDDTSTGWVLGMQFTPNEKFAFGMSYRSEIEHALEGTLDFQGVPALLGADPRFVDGDGGAKLTTPAVWTISMRYGFTDQFRVLADFQQTNWTSLHDITITRASGTVVGAEPFLWKNTKFYSVGAEYDISDAFTLRAGVGSDESPTNNAARTPRLPDNDRMLYSIGASWNVSEHLSIDAAFQRITIDNPTINLPVDAAAGNTSTLVGEFSGHANLYGVSMQYRF</sequence>
<keyword evidence="3" id="KW-1134">Transmembrane beta strand</keyword>
<dbReference type="InterPro" id="IPR005017">
    <property type="entry name" value="OMPP1/FadL/TodX"/>
</dbReference>
<evidence type="ECO:0000256" key="7">
    <source>
        <dbReference type="ARBA" id="ARBA00023237"/>
    </source>
</evidence>
<keyword evidence="10" id="KW-1185">Reference proteome</keyword>
<feature type="signal peptide" evidence="8">
    <location>
        <begin position="1"/>
        <end position="28"/>
    </location>
</feature>
<evidence type="ECO:0000256" key="2">
    <source>
        <dbReference type="ARBA" id="ARBA00008163"/>
    </source>
</evidence>
<dbReference type="KEGG" id="thes:FHQ07_09610"/>
<accession>A0A5B7ZR30</accession>
<dbReference type="RefSeq" id="WP_139716591.1">
    <property type="nucleotide sequence ID" value="NZ_CP040871.1"/>
</dbReference>
<dbReference type="EMBL" id="CP040871">
    <property type="protein sequence ID" value="QDA57540.1"/>
    <property type="molecule type" value="Genomic_DNA"/>
</dbReference>
<reference evidence="9 10" key="1">
    <citation type="submission" date="2019-06" db="EMBL/GenBank/DDBJ databases">
        <title>Thermomonas aquatica sp. nov., isolated from an industrial wastewater treatment plant.</title>
        <authorList>
            <person name="Jeon J.H."/>
            <person name="Park D.-S."/>
        </authorList>
    </citation>
    <scope>NUCLEOTIDE SEQUENCE [LARGE SCALE GENOMIC DNA]</scope>
    <source>
        <strain evidence="9 10">SY21</strain>
    </source>
</reference>
<evidence type="ECO:0000256" key="1">
    <source>
        <dbReference type="ARBA" id="ARBA00004571"/>
    </source>
</evidence>
<dbReference type="PANTHER" id="PTHR35093">
    <property type="entry name" value="OUTER MEMBRANE PROTEIN NMB0088-RELATED"/>
    <property type="match status" value="1"/>
</dbReference>
<keyword evidence="7" id="KW-0998">Cell outer membrane</keyword>
<feature type="chain" id="PRO_5023008270" evidence="8">
    <location>
        <begin position="29"/>
        <end position="464"/>
    </location>
</feature>
<evidence type="ECO:0000313" key="10">
    <source>
        <dbReference type="Proteomes" id="UP000308149"/>
    </source>
</evidence>
<evidence type="ECO:0000313" key="9">
    <source>
        <dbReference type="EMBL" id="QDA57540.1"/>
    </source>
</evidence>
<dbReference type="Gene3D" id="2.40.160.60">
    <property type="entry name" value="Outer membrane protein transport protein (OMPP1/FadL/TodX)"/>
    <property type="match status" value="1"/>
</dbReference>
<proteinExistence type="inferred from homology"/>
<comment type="similarity">
    <text evidence="2">Belongs to the OmpP1/FadL family.</text>
</comment>
<dbReference type="OrthoDB" id="19849at2"/>
<keyword evidence="5 8" id="KW-0732">Signal</keyword>
<comment type="subcellular location">
    <subcellularLocation>
        <location evidence="1">Cell outer membrane</location>
        <topology evidence="1">Multi-pass membrane protein</topology>
    </subcellularLocation>
</comment>
<dbReference type="SUPFAM" id="SSF56935">
    <property type="entry name" value="Porins"/>
    <property type="match status" value="1"/>
</dbReference>
<evidence type="ECO:0000256" key="8">
    <source>
        <dbReference type="SAM" id="SignalP"/>
    </source>
</evidence>
<evidence type="ECO:0000256" key="4">
    <source>
        <dbReference type="ARBA" id="ARBA00022692"/>
    </source>
</evidence>
<evidence type="ECO:0000256" key="3">
    <source>
        <dbReference type="ARBA" id="ARBA00022452"/>
    </source>
</evidence>
<dbReference type="GO" id="GO:0009279">
    <property type="term" value="C:cell outer membrane"/>
    <property type="evidence" value="ECO:0007669"/>
    <property type="project" value="UniProtKB-SubCell"/>
</dbReference>
<keyword evidence="4" id="KW-0812">Transmembrane</keyword>
<organism evidence="9 10">
    <name type="scientific">Thermomonas aquatica</name>
    <dbReference type="NCBI Taxonomy" id="2202149"/>
    <lineage>
        <taxon>Bacteria</taxon>
        <taxon>Pseudomonadati</taxon>
        <taxon>Pseudomonadota</taxon>
        <taxon>Gammaproteobacteria</taxon>
        <taxon>Lysobacterales</taxon>
        <taxon>Lysobacteraceae</taxon>
        <taxon>Thermomonas</taxon>
    </lineage>
</organism>
<dbReference type="AlphaFoldDB" id="A0A5B7ZR30"/>
<dbReference type="GO" id="GO:0015483">
    <property type="term" value="F:long-chain fatty acid transporting porin activity"/>
    <property type="evidence" value="ECO:0007669"/>
    <property type="project" value="TreeGrafter"/>
</dbReference>
<dbReference type="Proteomes" id="UP000308149">
    <property type="component" value="Chromosome"/>
</dbReference>